<evidence type="ECO:0000256" key="1">
    <source>
        <dbReference type="SAM" id="MobiDB-lite"/>
    </source>
</evidence>
<dbReference type="AlphaFoldDB" id="A0A0A1UQT7"/>
<dbReference type="OrthoDB" id="10314383at2759"/>
<protein>
    <submittedName>
        <fullName evidence="3">Uncharacterized protein</fullName>
    </submittedName>
</protein>
<dbReference type="EMBL" id="JELW01000027">
    <property type="protein sequence ID" value="EXU98311.1"/>
    <property type="molecule type" value="Genomic_DNA"/>
</dbReference>
<dbReference type="HOGENOM" id="CLU_2527952_0_0_1"/>
<feature type="chain" id="PRO_5001991874" evidence="2">
    <location>
        <begin position="20"/>
        <end position="95"/>
    </location>
</feature>
<dbReference type="eggNOG" id="ENOG502RAE9">
    <property type="taxonomic scope" value="Eukaryota"/>
</dbReference>
<proteinExistence type="predicted"/>
<dbReference type="Proteomes" id="UP000030151">
    <property type="component" value="Unassembled WGS sequence"/>
</dbReference>
<accession>A0A0A1UQT7</accession>
<evidence type="ECO:0000313" key="4">
    <source>
        <dbReference type="Proteomes" id="UP000030151"/>
    </source>
</evidence>
<keyword evidence="2" id="KW-0732">Signal</keyword>
<feature type="region of interest" description="Disordered" evidence="1">
    <location>
        <begin position="19"/>
        <end position="41"/>
    </location>
</feature>
<sequence>MKQVAYLALIAAMASLAVSSPTGAKPATETPDAGNTGKEIGESAGVLGDKIAKRNGGEIADASLGLAGSILDTIFGKGKKEAREAFVTVPKPEAI</sequence>
<comment type="caution">
    <text evidence="3">The sequence shown here is derived from an EMBL/GenBank/DDBJ whole genome shotgun (WGS) entry which is preliminary data.</text>
</comment>
<gene>
    <name evidence="3" type="ORF">X797_008488</name>
</gene>
<evidence type="ECO:0000313" key="3">
    <source>
        <dbReference type="EMBL" id="EXU98311.1"/>
    </source>
</evidence>
<name>A0A0A1UQT7_9HYPO</name>
<evidence type="ECO:0000256" key="2">
    <source>
        <dbReference type="SAM" id="SignalP"/>
    </source>
</evidence>
<feature type="signal peptide" evidence="2">
    <location>
        <begin position="1"/>
        <end position="19"/>
    </location>
</feature>
<organism evidence="3 4">
    <name type="scientific">Metarhizium robertsii</name>
    <dbReference type="NCBI Taxonomy" id="568076"/>
    <lineage>
        <taxon>Eukaryota</taxon>
        <taxon>Fungi</taxon>
        <taxon>Dikarya</taxon>
        <taxon>Ascomycota</taxon>
        <taxon>Pezizomycotina</taxon>
        <taxon>Sordariomycetes</taxon>
        <taxon>Hypocreomycetidae</taxon>
        <taxon>Hypocreales</taxon>
        <taxon>Clavicipitaceae</taxon>
        <taxon>Metarhizium</taxon>
    </lineage>
</organism>
<reference evidence="3 4" key="1">
    <citation type="submission" date="2014-02" db="EMBL/GenBank/DDBJ databases">
        <title>The genome sequence of the entomopathogenic fungus Metarhizium robertsii ARSEF 2575.</title>
        <authorList>
            <person name="Giuliano Garisto Donzelli B."/>
            <person name="Roe B.A."/>
            <person name="Macmil S.L."/>
            <person name="Krasnoff S.B."/>
            <person name="Gibson D.M."/>
        </authorList>
    </citation>
    <scope>NUCLEOTIDE SEQUENCE [LARGE SCALE GENOMIC DNA]</scope>
    <source>
        <strain evidence="3 4">ARSEF 2575</strain>
    </source>
</reference>